<name>A0A0K0Y5C8_9RHOB</name>
<sequence length="68" mass="7651">MNPDIFLPIAFTIMIALLGLMVAVGIPRGKRMQKTNERIEANQRKQMELAERQTAAVERIAAALEKRS</sequence>
<accession>A0A0K0Y5C8</accession>
<dbReference type="EMBL" id="CP012160">
    <property type="protein sequence ID" value="AKS46076.1"/>
    <property type="molecule type" value="Genomic_DNA"/>
</dbReference>
<protein>
    <submittedName>
        <fullName evidence="1">Uncharacterized protein</fullName>
    </submittedName>
</protein>
<evidence type="ECO:0000313" key="1">
    <source>
        <dbReference type="EMBL" id="AKS46076.1"/>
    </source>
</evidence>
<dbReference type="KEGG" id="otm:OSB_15250"/>
<keyword evidence="2" id="KW-1185">Reference proteome</keyword>
<proteinExistence type="predicted"/>
<organism evidence="1 2">
    <name type="scientific">Octadecabacter temperatus</name>
    <dbReference type="NCBI Taxonomy" id="1458307"/>
    <lineage>
        <taxon>Bacteria</taxon>
        <taxon>Pseudomonadati</taxon>
        <taxon>Pseudomonadota</taxon>
        <taxon>Alphaproteobacteria</taxon>
        <taxon>Rhodobacterales</taxon>
        <taxon>Roseobacteraceae</taxon>
        <taxon>Octadecabacter</taxon>
    </lineage>
</organism>
<dbReference type="RefSeq" id="WP_049834405.1">
    <property type="nucleotide sequence ID" value="NZ_FSRP01000001.1"/>
</dbReference>
<dbReference type="STRING" id="1458307.OSB_15250"/>
<evidence type="ECO:0000313" key="2">
    <source>
        <dbReference type="Proteomes" id="UP000067444"/>
    </source>
</evidence>
<reference evidence="1 2" key="1">
    <citation type="journal article" date="2015" name="Genome Announc.">
        <title>Closed Genome Sequence of Octadecabacter temperatus SB1, the First Mesophilic Species of the Genus Octadecabacter.</title>
        <authorList>
            <person name="Voget S."/>
            <person name="Billerbeck S."/>
            <person name="Simon M."/>
            <person name="Daniel R."/>
        </authorList>
    </citation>
    <scope>NUCLEOTIDE SEQUENCE [LARGE SCALE GENOMIC DNA]</scope>
    <source>
        <strain evidence="1 2">SB1</strain>
    </source>
</reference>
<dbReference type="Proteomes" id="UP000067444">
    <property type="component" value="Chromosome"/>
</dbReference>
<dbReference type="AlphaFoldDB" id="A0A0K0Y5C8"/>
<dbReference type="OrthoDB" id="7876286at2"/>
<gene>
    <name evidence="1" type="ORF">OSB_15250</name>
</gene>